<evidence type="ECO:0000313" key="7">
    <source>
        <dbReference type="Proteomes" id="UP000031671"/>
    </source>
</evidence>
<keyword evidence="2" id="KW-0812">Transmembrane</keyword>
<sequence length="42" mass="4594">MLIWLVLGFVQPYMAIANAAHLAGLFAGLMLGWFDSSKPQLT</sequence>
<dbReference type="Proteomes" id="UP000031671">
    <property type="component" value="Unassembled WGS sequence"/>
</dbReference>
<evidence type="ECO:0000313" key="6">
    <source>
        <dbReference type="EMBL" id="GAM57049.1"/>
    </source>
</evidence>
<keyword evidence="3" id="KW-1133">Transmembrane helix</keyword>
<dbReference type="EMBL" id="BBRZ01000043">
    <property type="protein sequence ID" value="GAM57049.1"/>
    <property type="molecule type" value="Genomic_DNA"/>
</dbReference>
<reference evidence="6 7" key="2">
    <citation type="submission" date="2015-01" db="EMBL/GenBank/DDBJ databases">
        <authorList>
            <consortium name="NBRP consortium"/>
            <person name="Sawabe T."/>
            <person name="Meirelles P."/>
            <person name="Feng G."/>
            <person name="Sayaka M."/>
            <person name="Hattori M."/>
            <person name="Ohkuma M."/>
        </authorList>
    </citation>
    <scope>NUCLEOTIDE SEQUENCE [LARGE SCALE GENOMIC DNA]</scope>
    <source>
        <strain evidence="7">JCM 19231</strain>
    </source>
</reference>
<comment type="caution">
    <text evidence="6">The sequence shown here is derived from an EMBL/GenBank/DDBJ whole genome shotgun (WGS) entry which is preliminary data.</text>
</comment>
<name>A0A0B8P267_9VIBR</name>
<proteinExistence type="predicted"/>
<dbReference type="AlphaFoldDB" id="A0A0B8P267"/>
<gene>
    <name evidence="6" type="ORF">JCM19231_2855</name>
</gene>
<dbReference type="SUPFAM" id="SSF144091">
    <property type="entry name" value="Rhomboid-like"/>
    <property type="match status" value="1"/>
</dbReference>
<feature type="domain" description="Peptidase S54 rhomboid" evidence="5">
    <location>
        <begin position="1"/>
        <end position="36"/>
    </location>
</feature>
<comment type="subcellular location">
    <subcellularLocation>
        <location evidence="1">Membrane</location>
        <topology evidence="1">Multi-pass membrane protein</topology>
    </subcellularLocation>
</comment>
<evidence type="ECO:0000256" key="2">
    <source>
        <dbReference type="ARBA" id="ARBA00022692"/>
    </source>
</evidence>
<dbReference type="InterPro" id="IPR035952">
    <property type="entry name" value="Rhomboid-like_sf"/>
</dbReference>
<keyword evidence="7" id="KW-1185">Reference proteome</keyword>
<dbReference type="Gene3D" id="1.20.1540.10">
    <property type="entry name" value="Rhomboid-like"/>
    <property type="match status" value="1"/>
</dbReference>
<protein>
    <submittedName>
        <fullName evidence="6">GlpG protein</fullName>
    </submittedName>
</protein>
<dbReference type="GO" id="GO:0004252">
    <property type="term" value="F:serine-type endopeptidase activity"/>
    <property type="evidence" value="ECO:0007669"/>
    <property type="project" value="InterPro"/>
</dbReference>
<accession>A0A0B8P267</accession>
<dbReference type="GO" id="GO:0016020">
    <property type="term" value="C:membrane"/>
    <property type="evidence" value="ECO:0007669"/>
    <property type="project" value="UniProtKB-SubCell"/>
</dbReference>
<dbReference type="InterPro" id="IPR022764">
    <property type="entry name" value="Peptidase_S54_rhomboid_dom"/>
</dbReference>
<organism evidence="6 7">
    <name type="scientific">Vibrio ishigakensis</name>
    <dbReference type="NCBI Taxonomy" id="1481914"/>
    <lineage>
        <taxon>Bacteria</taxon>
        <taxon>Pseudomonadati</taxon>
        <taxon>Pseudomonadota</taxon>
        <taxon>Gammaproteobacteria</taxon>
        <taxon>Vibrionales</taxon>
        <taxon>Vibrionaceae</taxon>
        <taxon>Vibrio</taxon>
    </lineage>
</organism>
<evidence type="ECO:0000256" key="3">
    <source>
        <dbReference type="ARBA" id="ARBA00022989"/>
    </source>
</evidence>
<reference evidence="6 7" key="1">
    <citation type="submission" date="2015-01" db="EMBL/GenBank/DDBJ databases">
        <title>Vibrio sp. C1 JCM 19231 whole genome shotgun sequence.</title>
        <authorList>
            <person name="Sawabe T."/>
            <person name="Meirelles P."/>
            <person name="Feng G."/>
            <person name="Sayaka M."/>
            <person name="Hattori M."/>
            <person name="Ohkuma M."/>
        </authorList>
    </citation>
    <scope>NUCLEOTIDE SEQUENCE [LARGE SCALE GENOMIC DNA]</scope>
    <source>
        <strain evidence="7">JCM 19231</strain>
    </source>
</reference>
<evidence type="ECO:0000256" key="1">
    <source>
        <dbReference type="ARBA" id="ARBA00004141"/>
    </source>
</evidence>
<keyword evidence="4" id="KW-0472">Membrane</keyword>
<dbReference type="Pfam" id="PF01694">
    <property type="entry name" value="Rhomboid"/>
    <property type="match status" value="1"/>
</dbReference>
<evidence type="ECO:0000259" key="5">
    <source>
        <dbReference type="Pfam" id="PF01694"/>
    </source>
</evidence>
<evidence type="ECO:0000256" key="4">
    <source>
        <dbReference type="ARBA" id="ARBA00023136"/>
    </source>
</evidence>